<comment type="caution">
    <text evidence="2">The sequence shown here is derived from an EMBL/GenBank/DDBJ whole genome shotgun (WGS) entry which is preliminary data.</text>
</comment>
<dbReference type="Proteomes" id="UP000627573">
    <property type="component" value="Unassembled WGS sequence"/>
</dbReference>
<evidence type="ECO:0000313" key="2">
    <source>
        <dbReference type="EMBL" id="MBH5141422.1"/>
    </source>
</evidence>
<gene>
    <name evidence="2" type="ORF">I3517_02175</name>
</gene>
<evidence type="ECO:0000256" key="1">
    <source>
        <dbReference type="SAM" id="MobiDB-lite"/>
    </source>
</evidence>
<protein>
    <submittedName>
        <fullName evidence="2">Uncharacterized protein</fullName>
    </submittedName>
</protein>
<evidence type="ECO:0000313" key="3">
    <source>
        <dbReference type="Proteomes" id="UP000627573"/>
    </source>
</evidence>
<accession>A0A8I1D4P7</accession>
<dbReference type="EMBL" id="JAECSB010000014">
    <property type="protein sequence ID" value="MBH5141422.1"/>
    <property type="molecule type" value="Genomic_DNA"/>
</dbReference>
<organism evidence="2 3">
    <name type="scientific">Rhodococcus erythropolis</name>
    <name type="common">Arthrobacter picolinophilus</name>
    <dbReference type="NCBI Taxonomy" id="1833"/>
    <lineage>
        <taxon>Bacteria</taxon>
        <taxon>Bacillati</taxon>
        <taxon>Actinomycetota</taxon>
        <taxon>Actinomycetes</taxon>
        <taxon>Mycobacteriales</taxon>
        <taxon>Nocardiaceae</taxon>
        <taxon>Rhodococcus</taxon>
        <taxon>Rhodococcus erythropolis group</taxon>
    </lineage>
</organism>
<keyword evidence="3" id="KW-1185">Reference proteome</keyword>
<sequence length="172" mass="19991">MGKKARHRTDAGKKLRRKNRQDRTREQEGWPLQRGTAGLTTSGDRDPWGLVRFSPTMTVTEFFRRKDAGERIDPDGVEFTDPDLERAFADRTRRWRDEGDSLWDLEDSVRLGEFLPGLFVDLESSVDGPRWCVYYPASHVFAREPDEVYTSGADLLKELDRLEEMWTIPGNR</sequence>
<proteinExistence type="predicted"/>
<name>A0A8I1D4P7_RHOER</name>
<feature type="region of interest" description="Disordered" evidence="1">
    <location>
        <begin position="1"/>
        <end position="47"/>
    </location>
</feature>
<dbReference type="RefSeq" id="WP_197940460.1">
    <property type="nucleotide sequence ID" value="NZ_JAECSB010000014.1"/>
</dbReference>
<dbReference type="AlphaFoldDB" id="A0A8I1D4P7"/>
<reference evidence="2 3" key="1">
    <citation type="submission" date="2020-12" db="EMBL/GenBank/DDBJ databases">
        <title>Draft genome sequence of furan degrading bacterial strain FUR100.</title>
        <authorList>
            <person name="Woiski C."/>
        </authorList>
    </citation>
    <scope>NUCLEOTIDE SEQUENCE [LARGE SCALE GENOMIC DNA]</scope>
    <source>
        <strain evidence="2 3">FUR100</strain>
    </source>
</reference>